<dbReference type="SUPFAM" id="SSF46689">
    <property type="entry name" value="Homeodomain-like"/>
    <property type="match status" value="1"/>
</dbReference>
<organism evidence="9 10">
    <name type="scientific">Acanthoscelides obtectus</name>
    <name type="common">Bean weevil</name>
    <name type="synonym">Bruchus obtectus</name>
    <dbReference type="NCBI Taxonomy" id="200917"/>
    <lineage>
        <taxon>Eukaryota</taxon>
        <taxon>Metazoa</taxon>
        <taxon>Ecdysozoa</taxon>
        <taxon>Arthropoda</taxon>
        <taxon>Hexapoda</taxon>
        <taxon>Insecta</taxon>
        <taxon>Pterygota</taxon>
        <taxon>Neoptera</taxon>
        <taxon>Endopterygota</taxon>
        <taxon>Coleoptera</taxon>
        <taxon>Polyphaga</taxon>
        <taxon>Cucujiformia</taxon>
        <taxon>Chrysomeloidea</taxon>
        <taxon>Chrysomelidae</taxon>
        <taxon>Bruchinae</taxon>
        <taxon>Bruchini</taxon>
        <taxon>Acanthoscelides</taxon>
    </lineage>
</organism>
<dbReference type="Pfam" id="PF00046">
    <property type="entry name" value="Homeodomain"/>
    <property type="match status" value="1"/>
</dbReference>
<dbReference type="PANTHER" id="PTHR45664:SF12">
    <property type="entry name" value="PANCREAS_DUODENUM HOMEOBOX PROTEIN 1"/>
    <property type="match status" value="1"/>
</dbReference>
<feature type="DNA-binding region" description="Homeobox" evidence="5">
    <location>
        <begin position="3"/>
        <end position="27"/>
    </location>
</feature>
<comment type="subcellular location">
    <subcellularLocation>
        <location evidence="1 5 6">Nucleus</location>
    </subcellularLocation>
</comment>
<evidence type="ECO:0000256" key="1">
    <source>
        <dbReference type="ARBA" id="ARBA00004123"/>
    </source>
</evidence>
<evidence type="ECO:0000256" key="5">
    <source>
        <dbReference type="PROSITE-ProRule" id="PRU00108"/>
    </source>
</evidence>
<dbReference type="GO" id="GO:0000978">
    <property type="term" value="F:RNA polymerase II cis-regulatory region sequence-specific DNA binding"/>
    <property type="evidence" value="ECO:0007669"/>
    <property type="project" value="TreeGrafter"/>
</dbReference>
<evidence type="ECO:0000256" key="2">
    <source>
        <dbReference type="ARBA" id="ARBA00023125"/>
    </source>
</evidence>
<sequence>MAQELNLRERLVKVWFQNQRMKFKKEEEQSASSPTRTFPSSTPSQTKSGIQTIRAKHHLVTKRQVGHNRCMPETIPRNPSVGHVSCNQPQSSYQRLQGDTIYQKHMPQNTLNYYPVHLGQNKPWYQLYLNGDWADEYLFNIHGDVTKSLTSL</sequence>
<evidence type="ECO:0000313" key="9">
    <source>
        <dbReference type="EMBL" id="CAH2009609.1"/>
    </source>
</evidence>
<dbReference type="GO" id="GO:0005634">
    <property type="term" value="C:nucleus"/>
    <property type="evidence" value="ECO:0007669"/>
    <property type="project" value="UniProtKB-SubCell"/>
</dbReference>
<dbReference type="InterPro" id="IPR001356">
    <property type="entry name" value="HD"/>
</dbReference>
<feature type="compositionally biased region" description="Low complexity" evidence="7">
    <location>
        <begin position="30"/>
        <end position="44"/>
    </location>
</feature>
<name>A0A9P0Q5D8_ACAOB</name>
<dbReference type="EMBL" id="CAKOFQ010007896">
    <property type="protein sequence ID" value="CAH2009609.1"/>
    <property type="molecule type" value="Genomic_DNA"/>
</dbReference>
<dbReference type="AlphaFoldDB" id="A0A9P0Q5D8"/>
<comment type="caution">
    <text evidence="9">The sequence shown here is derived from an EMBL/GenBank/DDBJ whole genome shotgun (WGS) entry which is preliminary data.</text>
</comment>
<reference evidence="9" key="1">
    <citation type="submission" date="2022-03" db="EMBL/GenBank/DDBJ databases">
        <authorList>
            <person name="Sayadi A."/>
        </authorList>
    </citation>
    <scope>NUCLEOTIDE SEQUENCE</scope>
</reference>
<keyword evidence="4 5" id="KW-0539">Nucleus</keyword>
<dbReference type="Gene3D" id="1.10.10.60">
    <property type="entry name" value="Homeodomain-like"/>
    <property type="match status" value="1"/>
</dbReference>
<evidence type="ECO:0000256" key="6">
    <source>
        <dbReference type="RuleBase" id="RU000682"/>
    </source>
</evidence>
<dbReference type="PANTHER" id="PTHR45664">
    <property type="entry name" value="PROTEIN ZERKNUELLT 1-RELATED"/>
    <property type="match status" value="1"/>
</dbReference>
<evidence type="ECO:0000256" key="7">
    <source>
        <dbReference type="SAM" id="MobiDB-lite"/>
    </source>
</evidence>
<keyword evidence="10" id="KW-1185">Reference proteome</keyword>
<proteinExistence type="predicted"/>
<dbReference type="GO" id="GO:0009893">
    <property type="term" value="P:positive regulation of metabolic process"/>
    <property type="evidence" value="ECO:0007669"/>
    <property type="project" value="UniProtKB-ARBA"/>
</dbReference>
<keyword evidence="3 5" id="KW-0371">Homeobox</keyword>
<gene>
    <name evidence="9" type="ORF">ACAOBT_LOCUS30980</name>
</gene>
<feature type="domain" description="Homeobox" evidence="8">
    <location>
        <begin position="1"/>
        <end position="26"/>
    </location>
</feature>
<evidence type="ECO:0000259" key="8">
    <source>
        <dbReference type="PROSITE" id="PS50071"/>
    </source>
</evidence>
<keyword evidence="2 5" id="KW-0238">DNA-binding</keyword>
<dbReference type="InterPro" id="IPR009057">
    <property type="entry name" value="Homeodomain-like_sf"/>
</dbReference>
<dbReference type="Proteomes" id="UP001152888">
    <property type="component" value="Unassembled WGS sequence"/>
</dbReference>
<dbReference type="GO" id="GO:0000981">
    <property type="term" value="F:DNA-binding transcription factor activity, RNA polymerase II-specific"/>
    <property type="evidence" value="ECO:0007669"/>
    <property type="project" value="TreeGrafter"/>
</dbReference>
<feature type="region of interest" description="Disordered" evidence="7">
    <location>
        <begin position="24"/>
        <end position="50"/>
    </location>
</feature>
<accession>A0A9P0Q5D8</accession>
<dbReference type="CDD" id="cd00086">
    <property type="entry name" value="homeodomain"/>
    <property type="match status" value="1"/>
</dbReference>
<evidence type="ECO:0000256" key="3">
    <source>
        <dbReference type="ARBA" id="ARBA00023155"/>
    </source>
</evidence>
<evidence type="ECO:0000313" key="10">
    <source>
        <dbReference type="Proteomes" id="UP001152888"/>
    </source>
</evidence>
<dbReference type="OrthoDB" id="6159439at2759"/>
<evidence type="ECO:0000256" key="4">
    <source>
        <dbReference type="ARBA" id="ARBA00023242"/>
    </source>
</evidence>
<protein>
    <recommendedName>
        <fullName evidence="8">Homeobox domain-containing protein</fullName>
    </recommendedName>
</protein>
<dbReference type="PROSITE" id="PS50071">
    <property type="entry name" value="HOMEOBOX_2"/>
    <property type="match status" value="1"/>
</dbReference>